<accession>A0A948RW84</accession>
<sequence>MMKSNQNRIPHAGLTLAILCLAGSLAAAPCLAGQLSAGLPTGDETDPIEEAFIAPLPDIDTFMQIGWSGDPRISADGKTIYLTSGMPGVNQLFRMLPGGWPYQLTVFPDGVDYYTISPNDRWVIIGASVGGNEQSQLLLMDGKTGALKQLTDAPETRFIQPIWARDGRSIYYPSNEANGRDFYIYSRVLPDGEPQVVYESPSYNIASDLDKAGRRLTLIEYRSSQDTDILLIDLETKEVTNLTEHEGDKYYVGGVFSADEQSIFILTSDNAQGLLKPAMMNLETRKITFPFKGDSPWELEEGELSPDRRYTALVYNEEGYGRLSIFDIEKGKEMPVPELDGIVSSVSLSNTHEITFGFSSPTQSPDVWRWNWDTRELKRVTFSTYAGVDPAVFTDPKLIHYKSFDGLEIPAFLYLPPHYKGGPIPFIMDMHGGPEGQFRPHFNRHFTYLMQHGFGLLAPNVRGSSGYGREFSMMDDYKKRMDSVKDMGAGAQWLIDNGYTKPEMLGVKGGSYGGYMTLAALTTYPDLFAAGCDEVGIADFETFLKNTADYRRHLREAEYGPLSDPEFLHEISPMTHVDRIKGALLVIHGENDPRVPVGEARQIAKALSDRGAPVDTLIFSDEGHGVGKRENRLILYRKMVDFFLMHLKSGMTP</sequence>
<feature type="domain" description="Peptidase S9A N-terminal" evidence="6">
    <location>
        <begin position="113"/>
        <end position="379"/>
    </location>
</feature>
<dbReference type="Pfam" id="PF02897">
    <property type="entry name" value="Peptidase_S9_N"/>
    <property type="match status" value="1"/>
</dbReference>
<evidence type="ECO:0000256" key="2">
    <source>
        <dbReference type="ARBA" id="ARBA00022801"/>
    </source>
</evidence>
<dbReference type="GO" id="GO:0006508">
    <property type="term" value="P:proteolysis"/>
    <property type="evidence" value="ECO:0007669"/>
    <property type="project" value="UniProtKB-KW"/>
</dbReference>
<dbReference type="SUPFAM" id="SSF69322">
    <property type="entry name" value="Tricorn protease domain 2"/>
    <property type="match status" value="1"/>
</dbReference>
<evidence type="ECO:0000256" key="4">
    <source>
        <dbReference type="SAM" id="SignalP"/>
    </source>
</evidence>
<gene>
    <name evidence="7" type="ORF">KJ970_07215</name>
</gene>
<keyword evidence="2" id="KW-0378">Hydrolase</keyword>
<organism evidence="7 8">
    <name type="scientific">Eiseniibacteriota bacterium</name>
    <dbReference type="NCBI Taxonomy" id="2212470"/>
    <lineage>
        <taxon>Bacteria</taxon>
        <taxon>Candidatus Eiseniibacteriota</taxon>
    </lineage>
</organism>
<feature type="domain" description="Peptidase S9 prolyl oligopeptidase catalytic" evidence="5">
    <location>
        <begin position="440"/>
        <end position="649"/>
    </location>
</feature>
<keyword evidence="3" id="KW-0720">Serine protease</keyword>
<dbReference type="PANTHER" id="PTHR42776:SF27">
    <property type="entry name" value="DIPEPTIDYL PEPTIDASE FAMILY MEMBER 6"/>
    <property type="match status" value="1"/>
</dbReference>
<dbReference type="AlphaFoldDB" id="A0A948RW84"/>
<evidence type="ECO:0000259" key="5">
    <source>
        <dbReference type="Pfam" id="PF00326"/>
    </source>
</evidence>
<evidence type="ECO:0000313" key="7">
    <source>
        <dbReference type="EMBL" id="MBU2690703.1"/>
    </source>
</evidence>
<dbReference type="PRINTS" id="PR00862">
    <property type="entry name" value="PROLIGOPTASE"/>
</dbReference>
<dbReference type="InterPro" id="IPR011659">
    <property type="entry name" value="WD40"/>
</dbReference>
<evidence type="ECO:0000256" key="3">
    <source>
        <dbReference type="ARBA" id="ARBA00022825"/>
    </source>
</evidence>
<dbReference type="Pfam" id="PF07676">
    <property type="entry name" value="PD40"/>
    <property type="match status" value="1"/>
</dbReference>
<protein>
    <submittedName>
        <fullName evidence="7">S9 family peptidase</fullName>
    </submittedName>
</protein>
<evidence type="ECO:0000313" key="8">
    <source>
        <dbReference type="Proteomes" id="UP000777784"/>
    </source>
</evidence>
<dbReference type="Gene3D" id="3.40.50.1820">
    <property type="entry name" value="alpha/beta hydrolase"/>
    <property type="match status" value="1"/>
</dbReference>
<evidence type="ECO:0000259" key="6">
    <source>
        <dbReference type="Pfam" id="PF02897"/>
    </source>
</evidence>
<dbReference type="InterPro" id="IPR029058">
    <property type="entry name" value="AB_hydrolase_fold"/>
</dbReference>
<comment type="caution">
    <text evidence="7">The sequence shown here is derived from an EMBL/GenBank/DDBJ whole genome shotgun (WGS) entry which is preliminary data.</text>
</comment>
<keyword evidence="4" id="KW-0732">Signal</keyword>
<feature type="chain" id="PRO_5036823368" evidence="4">
    <location>
        <begin position="33"/>
        <end position="653"/>
    </location>
</feature>
<dbReference type="InterPro" id="IPR001375">
    <property type="entry name" value="Peptidase_S9_cat"/>
</dbReference>
<dbReference type="GO" id="GO:0004252">
    <property type="term" value="F:serine-type endopeptidase activity"/>
    <property type="evidence" value="ECO:0007669"/>
    <property type="project" value="InterPro"/>
</dbReference>
<dbReference type="InterPro" id="IPR023302">
    <property type="entry name" value="Pept_S9A_N"/>
</dbReference>
<keyword evidence="1" id="KW-0645">Protease</keyword>
<name>A0A948RW84_UNCEI</name>
<proteinExistence type="predicted"/>
<evidence type="ECO:0000256" key="1">
    <source>
        <dbReference type="ARBA" id="ARBA00022670"/>
    </source>
</evidence>
<dbReference type="InterPro" id="IPR011042">
    <property type="entry name" value="6-blade_b-propeller_TolB-like"/>
</dbReference>
<dbReference type="InterPro" id="IPR002470">
    <property type="entry name" value="Peptidase_S9A"/>
</dbReference>
<feature type="signal peptide" evidence="4">
    <location>
        <begin position="1"/>
        <end position="32"/>
    </location>
</feature>
<dbReference type="PANTHER" id="PTHR42776">
    <property type="entry name" value="SERINE PEPTIDASE S9 FAMILY MEMBER"/>
    <property type="match status" value="1"/>
</dbReference>
<dbReference type="EMBL" id="JAHJDP010000034">
    <property type="protein sequence ID" value="MBU2690703.1"/>
    <property type="molecule type" value="Genomic_DNA"/>
</dbReference>
<dbReference type="SUPFAM" id="SSF53474">
    <property type="entry name" value="alpha/beta-Hydrolases"/>
    <property type="match status" value="1"/>
</dbReference>
<dbReference type="Proteomes" id="UP000777784">
    <property type="component" value="Unassembled WGS sequence"/>
</dbReference>
<reference evidence="7" key="1">
    <citation type="submission" date="2021-05" db="EMBL/GenBank/DDBJ databases">
        <title>Energy efficiency and biological interactions define the core microbiome of deep oligotrophic groundwater.</title>
        <authorList>
            <person name="Mehrshad M."/>
            <person name="Lopez-Fernandez M."/>
            <person name="Bell E."/>
            <person name="Bernier-Latmani R."/>
            <person name="Bertilsson S."/>
            <person name="Dopson M."/>
        </authorList>
    </citation>
    <scope>NUCLEOTIDE SEQUENCE</scope>
    <source>
        <strain evidence="7">Modern_marine.mb.64</strain>
    </source>
</reference>
<dbReference type="Gene3D" id="2.120.10.30">
    <property type="entry name" value="TolB, C-terminal domain"/>
    <property type="match status" value="1"/>
</dbReference>
<dbReference type="Pfam" id="PF00326">
    <property type="entry name" value="Peptidase_S9"/>
    <property type="match status" value="1"/>
</dbReference>